<dbReference type="Proteomes" id="UP000029964">
    <property type="component" value="Unassembled WGS sequence"/>
</dbReference>
<proteinExistence type="predicted"/>
<evidence type="ECO:0000256" key="1">
    <source>
        <dbReference type="SAM" id="MobiDB-lite"/>
    </source>
</evidence>
<gene>
    <name evidence="3" type="ORF">ACRE_073700</name>
</gene>
<keyword evidence="2" id="KW-0812">Transmembrane</keyword>
<name>A0A086SXS8_HAPC1</name>
<dbReference type="HOGENOM" id="CLU_2704233_0_0_1"/>
<feature type="compositionally biased region" description="Polar residues" evidence="1">
    <location>
        <begin position="18"/>
        <end position="28"/>
    </location>
</feature>
<evidence type="ECO:0000256" key="2">
    <source>
        <dbReference type="SAM" id="Phobius"/>
    </source>
</evidence>
<keyword evidence="2" id="KW-0472">Membrane</keyword>
<feature type="transmembrane region" description="Helical" evidence="2">
    <location>
        <begin position="47"/>
        <end position="68"/>
    </location>
</feature>
<reference evidence="4" key="1">
    <citation type="journal article" date="2014" name="Genome Announc.">
        <title>Genome sequence and annotation of Acremonium chrysogenum, producer of the beta-lactam antibiotic cephalosporin C.</title>
        <authorList>
            <person name="Terfehr D."/>
            <person name="Dahlmann T.A."/>
            <person name="Specht T."/>
            <person name="Zadra I."/>
            <person name="Kuernsteiner H."/>
            <person name="Kueck U."/>
        </authorList>
    </citation>
    <scope>NUCLEOTIDE SEQUENCE [LARGE SCALE GENOMIC DNA]</scope>
    <source>
        <strain evidence="4">ATCC 11550 / CBS 779.69 / DSM 880 / IAM 14645 / JCM 23072 / IMI 49137</strain>
    </source>
</reference>
<evidence type="ECO:0000313" key="4">
    <source>
        <dbReference type="Proteomes" id="UP000029964"/>
    </source>
</evidence>
<dbReference type="AlphaFoldDB" id="A0A086SXS8"/>
<organism evidence="3 4">
    <name type="scientific">Hapsidospora chrysogenum (strain ATCC 11550 / CBS 779.69 / DSM 880 / IAM 14645 / JCM 23072 / IMI 49137)</name>
    <name type="common">Acremonium chrysogenum</name>
    <dbReference type="NCBI Taxonomy" id="857340"/>
    <lineage>
        <taxon>Eukaryota</taxon>
        <taxon>Fungi</taxon>
        <taxon>Dikarya</taxon>
        <taxon>Ascomycota</taxon>
        <taxon>Pezizomycotina</taxon>
        <taxon>Sordariomycetes</taxon>
        <taxon>Hypocreomycetidae</taxon>
        <taxon>Hypocreales</taxon>
        <taxon>Bionectriaceae</taxon>
        <taxon>Hapsidospora</taxon>
    </lineage>
</organism>
<keyword evidence="4" id="KW-1185">Reference proteome</keyword>
<protein>
    <submittedName>
        <fullName evidence="3">Uncharacterized protein</fullName>
    </submittedName>
</protein>
<keyword evidence="2" id="KW-1133">Transmembrane helix</keyword>
<comment type="caution">
    <text evidence="3">The sequence shown here is derived from an EMBL/GenBank/DDBJ whole genome shotgun (WGS) entry which is preliminary data.</text>
</comment>
<accession>A0A086SXS8</accession>
<dbReference type="EMBL" id="JPKY01000110">
    <property type="protein sequence ID" value="KFH41910.1"/>
    <property type="molecule type" value="Genomic_DNA"/>
</dbReference>
<sequence length="73" mass="8075">MNQSPGGQTPKDVVKMPSTKNNSAPTAQLQRYENSAEYGFRNKITRVFTDIITGTILAMLVYGAVWAARKVLE</sequence>
<feature type="region of interest" description="Disordered" evidence="1">
    <location>
        <begin position="1"/>
        <end position="28"/>
    </location>
</feature>
<evidence type="ECO:0000313" key="3">
    <source>
        <dbReference type="EMBL" id="KFH41910.1"/>
    </source>
</evidence>